<comment type="caution">
    <text evidence="1">Lacks conserved residue(s) required for the propagation of feature annotation.</text>
</comment>
<dbReference type="EMBL" id="JAAHFQ010000653">
    <property type="protein sequence ID" value="NER30835.1"/>
    <property type="molecule type" value="Genomic_DNA"/>
</dbReference>
<feature type="non-terminal residue" evidence="3">
    <location>
        <position position="30"/>
    </location>
</feature>
<sequence>MSAHLLLVDDEPGVREAVKEYLQESDFTVE</sequence>
<proteinExistence type="predicted"/>
<protein>
    <submittedName>
        <fullName evidence="3">DNA-binding response regulator</fullName>
    </submittedName>
</protein>
<keyword evidence="3" id="KW-0238">DNA-binding</keyword>
<dbReference type="InterPro" id="IPR011006">
    <property type="entry name" value="CheY-like_superfamily"/>
</dbReference>
<gene>
    <name evidence="3" type="ORF">F6J89_25255</name>
</gene>
<organism evidence="3">
    <name type="scientific">Symploca sp. SIO1C4</name>
    <dbReference type="NCBI Taxonomy" id="2607765"/>
    <lineage>
        <taxon>Bacteria</taxon>
        <taxon>Bacillati</taxon>
        <taxon>Cyanobacteriota</taxon>
        <taxon>Cyanophyceae</taxon>
        <taxon>Coleofasciculales</taxon>
        <taxon>Coleofasciculaceae</taxon>
        <taxon>Symploca</taxon>
    </lineage>
</organism>
<name>A0A6B3NIY4_9CYAN</name>
<dbReference type="GO" id="GO:0003677">
    <property type="term" value="F:DNA binding"/>
    <property type="evidence" value="ECO:0007669"/>
    <property type="project" value="UniProtKB-KW"/>
</dbReference>
<dbReference type="AlphaFoldDB" id="A0A6B3NIY4"/>
<evidence type="ECO:0000259" key="2">
    <source>
        <dbReference type="PROSITE" id="PS50110"/>
    </source>
</evidence>
<feature type="domain" description="Response regulatory" evidence="2">
    <location>
        <begin position="4"/>
        <end position="30"/>
    </location>
</feature>
<evidence type="ECO:0000256" key="1">
    <source>
        <dbReference type="PROSITE-ProRule" id="PRU00169"/>
    </source>
</evidence>
<reference evidence="3" key="1">
    <citation type="submission" date="2019-11" db="EMBL/GenBank/DDBJ databases">
        <title>Genomic insights into an expanded diversity of filamentous marine cyanobacteria reveals the extraordinary biosynthetic potential of Moorea and Okeania.</title>
        <authorList>
            <person name="Ferreira Leao T."/>
            <person name="Wang M."/>
            <person name="Moss N."/>
            <person name="Da Silva R."/>
            <person name="Sanders J."/>
            <person name="Nurk S."/>
            <person name="Gurevich A."/>
            <person name="Humphrey G."/>
            <person name="Reher R."/>
            <person name="Zhu Q."/>
            <person name="Belda-Ferre P."/>
            <person name="Glukhov E."/>
            <person name="Rex R."/>
            <person name="Dorrestein P.C."/>
            <person name="Knight R."/>
            <person name="Pevzner P."/>
            <person name="Gerwick W.H."/>
            <person name="Gerwick L."/>
        </authorList>
    </citation>
    <scope>NUCLEOTIDE SEQUENCE</scope>
    <source>
        <strain evidence="3">SIO1C4</strain>
    </source>
</reference>
<comment type="caution">
    <text evidence="3">The sequence shown here is derived from an EMBL/GenBank/DDBJ whole genome shotgun (WGS) entry which is preliminary data.</text>
</comment>
<dbReference type="PROSITE" id="PS50110">
    <property type="entry name" value="RESPONSE_REGULATORY"/>
    <property type="match status" value="1"/>
</dbReference>
<accession>A0A6B3NIY4</accession>
<dbReference type="GO" id="GO:0000160">
    <property type="term" value="P:phosphorelay signal transduction system"/>
    <property type="evidence" value="ECO:0007669"/>
    <property type="project" value="InterPro"/>
</dbReference>
<dbReference type="InterPro" id="IPR001789">
    <property type="entry name" value="Sig_transdc_resp-reg_receiver"/>
</dbReference>
<evidence type="ECO:0000313" key="3">
    <source>
        <dbReference type="EMBL" id="NER30835.1"/>
    </source>
</evidence>
<dbReference type="SUPFAM" id="SSF52172">
    <property type="entry name" value="CheY-like"/>
    <property type="match status" value="1"/>
</dbReference>